<evidence type="ECO:0000313" key="2">
    <source>
        <dbReference type="EMBL" id="MCC9630891.1"/>
    </source>
</evidence>
<protein>
    <submittedName>
        <fullName evidence="2">Type II toxin-antitoxin system RelE/ParE family toxin</fullName>
    </submittedName>
</protein>
<keyword evidence="1" id="KW-1277">Toxin-antitoxin system</keyword>
<keyword evidence="3" id="KW-1185">Reference proteome</keyword>
<dbReference type="InterPro" id="IPR007712">
    <property type="entry name" value="RelE/ParE_toxin"/>
</dbReference>
<dbReference type="Gene3D" id="3.30.2310.20">
    <property type="entry name" value="RelE-like"/>
    <property type="match status" value="1"/>
</dbReference>
<name>A0A9X1MQ64_9BACT</name>
<dbReference type="EMBL" id="JAJKFT010000010">
    <property type="protein sequence ID" value="MCC9630891.1"/>
    <property type="molecule type" value="Genomic_DNA"/>
</dbReference>
<gene>
    <name evidence="2" type="ORF">LOC68_21075</name>
</gene>
<proteinExistence type="predicted"/>
<sequence length="101" mass="11896">MAKVRFTPLAYRDLEEIVAWYESKRLGVGYQFELAIGQVIQRIEQYPLSCELVLNEIRQALVRRFPYAIYYQLRDENQIAVVLAILHTSRDIPPEEIVARQ</sequence>
<dbReference type="Pfam" id="PF05016">
    <property type="entry name" value="ParE_toxin"/>
    <property type="match status" value="1"/>
</dbReference>
<comment type="caution">
    <text evidence="2">The sequence shown here is derived from an EMBL/GenBank/DDBJ whole genome shotgun (WGS) entry which is preliminary data.</text>
</comment>
<dbReference type="RefSeq" id="WP_230222406.1">
    <property type="nucleotide sequence ID" value="NZ_JAJKFT010000010.1"/>
</dbReference>
<dbReference type="InterPro" id="IPR035093">
    <property type="entry name" value="RelE/ParE_toxin_dom_sf"/>
</dbReference>
<dbReference type="AlphaFoldDB" id="A0A9X1MQ64"/>
<dbReference type="Proteomes" id="UP001139103">
    <property type="component" value="Unassembled WGS sequence"/>
</dbReference>
<reference evidence="2" key="1">
    <citation type="submission" date="2021-11" db="EMBL/GenBank/DDBJ databases">
        <title>Genome sequence.</title>
        <authorList>
            <person name="Sun Q."/>
        </authorList>
    </citation>
    <scope>NUCLEOTIDE SEQUENCE</scope>
    <source>
        <strain evidence="2">JC732</strain>
    </source>
</reference>
<evidence type="ECO:0000256" key="1">
    <source>
        <dbReference type="ARBA" id="ARBA00022649"/>
    </source>
</evidence>
<organism evidence="2 3">
    <name type="scientific">Blastopirellula sediminis</name>
    <dbReference type="NCBI Taxonomy" id="2894196"/>
    <lineage>
        <taxon>Bacteria</taxon>
        <taxon>Pseudomonadati</taxon>
        <taxon>Planctomycetota</taxon>
        <taxon>Planctomycetia</taxon>
        <taxon>Pirellulales</taxon>
        <taxon>Pirellulaceae</taxon>
        <taxon>Blastopirellula</taxon>
    </lineage>
</organism>
<accession>A0A9X1MQ64</accession>
<evidence type="ECO:0000313" key="3">
    <source>
        <dbReference type="Proteomes" id="UP001139103"/>
    </source>
</evidence>